<reference evidence="2" key="1">
    <citation type="submission" date="2020-03" db="EMBL/GenBank/DDBJ databases">
        <title>The deep terrestrial virosphere.</title>
        <authorList>
            <person name="Holmfeldt K."/>
            <person name="Nilsson E."/>
            <person name="Simone D."/>
            <person name="Lopez-Fernandez M."/>
            <person name="Wu X."/>
            <person name="de Brujin I."/>
            <person name="Lundin D."/>
            <person name="Andersson A."/>
            <person name="Bertilsson S."/>
            <person name="Dopson M."/>
        </authorList>
    </citation>
    <scope>NUCLEOTIDE SEQUENCE</scope>
    <source>
        <strain evidence="1">MM171A01448</strain>
        <strain evidence="2">MM171B01050</strain>
    </source>
</reference>
<sequence length="139" mass="16579">MSEWLTEDGLYYVYAEYNPYWIYMGWWLYAIPVENVNEDKKIDEWAQATWLNYDWRLDALMEGIGCPKLRDYRGANHTESYLAFVKKCPAGVVCRVKGDGRQFIPQESELLGDYLRRVRQRQLDHIAKAQEEREKTESK</sequence>
<gene>
    <name evidence="1" type="ORF">MM171A01448_0005</name>
    <name evidence="2" type="ORF">MM171B01050_0009</name>
</gene>
<accession>A0A6M3MCJ5</accession>
<evidence type="ECO:0000313" key="1">
    <source>
        <dbReference type="EMBL" id="QJA98890.1"/>
    </source>
</evidence>
<protein>
    <submittedName>
        <fullName evidence="2">Uncharacterized protein</fullName>
    </submittedName>
</protein>
<evidence type="ECO:0000313" key="2">
    <source>
        <dbReference type="EMBL" id="QJB02869.1"/>
    </source>
</evidence>
<dbReference type="AlphaFoldDB" id="A0A6M3MCJ5"/>
<dbReference type="EMBL" id="MT143812">
    <property type="protein sequence ID" value="QJB02869.1"/>
    <property type="molecule type" value="Genomic_DNA"/>
</dbReference>
<name>A0A6M3MCJ5_9ZZZZ</name>
<organism evidence="2">
    <name type="scientific">viral metagenome</name>
    <dbReference type="NCBI Taxonomy" id="1070528"/>
    <lineage>
        <taxon>unclassified sequences</taxon>
        <taxon>metagenomes</taxon>
        <taxon>organismal metagenomes</taxon>
    </lineage>
</organism>
<dbReference type="EMBL" id="MT143616">
    <property type="protein sequence ID" value="QJA98890.1"/>
    <property type="molecule type" value="Genomic_DNA"/>
</dbReference>
<proteinExistence type="predicted"/>